<organism evidence="4 5">
    <name type="scientific">Caenimonas koreensis DSM 17982</name>
    <dbReference type="NCBI Taxonomy" id="1121255"/>
    <lineage>
        <taxon>Bacteria</taxon>
        <taxon>Pseudomonadati</taxon>
        <taxon>Pseudomonadota</taxon>
        <taxon>Betaproteobacteria</taxon>
        <taxon>Burkholderiales</taxon>
        <taxon>Comamonadaceae</taxon>
        <taxon>Caenimonas</taxon>
    </lineage>
</organism>
<reference evidence="4 5" key="1">
    <citation type="submission" date="2019-11" db="EMBL/GenBank/DDBJ databases">
        <title>Caenimonas koreensis gen. nov., sp. nov., isolated from activated sludge.</title>
        <authorList>
            <person name="Seung H.R."/>
        </authorList>
    </citation>
    <scope>NUCLEOTIDE SEQUENCE [LARGE SCALE GENOMIC DNA]</scope>
    <source>
        <strain evidence="4 5">EMB320</strain>
    </source>
</reference>
<evidence type="ECO:0000313" key="5">
    <source>
        <dbReference type="Proteomes" id="UP000487350"/>
    </source>
</evidence>
<accession>A0A844B8F3</accession>
<dbReference type="Pfam" id="PF01757">
    <property type="entry name" value="Acyl_transf_3"/>
    <property type="match status" value="1"/>
</dbReference>
<dbReference type="InterPro" id="IPR043968">
    <property type="entry name" value="SGNH"/>
</dbReference>
<name>A0A844B8F3_9BURK</name>
<protein>
    <submittedName>
        <fullName evidence="4">Acyltransferase family protein</fullName>
    </submittedName>
</protein>
<sequence>MPRLVESMTAPVGPHATNGSSPGYRADIDGLRAIAVLAVVLYHAGADWLPGGFLGVDIFFVISGFVITTLLRAQLAAGAFTLAGFYDRRIRRILPALLVVLAVTGAVAWVVLPPPDIAKLGQGTAAAALFVFNLYMVTAREGYFSGAAQADPVQHTWSLAVEGQFYLLFPLLLLACRKWTRAQQVLLLTSLMALSAMGAVALAGYSPNTAFYFSGARAWELLLGSLLAFYEAPAARWRWLQEAAGLAGLALIAFGLASDTEVGSVQGALMPCVGAALVIWCGSRSRAAATRLLAFKPLVGVGLVSYSLYLWHWPLVVFYGAMFPFEPLPAAAIIAASLLMAVLSWRFIETPLRRSTARSAQAYRWAAGTTAAVLACAVVLIGTAGGDWRISPYARWLYTLGDYPTAQVYRDDTCFLVPRRQQLQHLDRDKCLARAPGKPNYLLIGDSHAAHLWSGLSRAFPDATIQQVTAAGCRPFKSVDASPDCRALADEVLDHIIPAGNFDAVVLSARWAADDIEPLRKTVAALLPHTRAVIVVGPIAQYRMPLPRVLALAESRNDASLVARARLDGREQLDRAIASALGASGAVYLSAYRALCATASGECITTATANRVPVQFDDAHLTAEGSVLLASRLRDANPAAWPRVRQ</sequence>
<feature type="transmembrane region" description="Helical" evidence="1">
    <location>
        <begin position="263"/>
        <end position="281"/>
    </location>
</feature>
<feature type="transmembrane region" description="Helical" evidence="1">
    <location>
        <begin position="293"/>
        <end position="313"/>
    </location>
</feature>
<feature type="domain" description="Acyltransferase 3" evidence="2">
    <location>
        <begin position="26"/>
        <end position="345"/>
    </location>
</feature>
<dbReference type="InterPro" id="IPR002656">
    <property type="entry name" value="Acyl_transf_3_dom"/>
</dbReference>
<keyword evidence="1" id="KW-0472">Membrane</keyword>
<feature type="transmembrane region" description="Helical" evidence="1">
    <location>
        <begin position="185"/>
        <end position="205"/>
    </location>
</feature>
<dbReference type="Proteomes" id="UP000487350">
    <property type="component" value="Unassembled WGS sequence"/>
</dbReference>
<evidence type="ECO:0000256" key="1">
    <source>
        <dbReference type="SAM" id="Phobius"/>
    </source>
</evidence>
<feature type="transmembrane region" description="Helical" evidence="1">
    <location>
        <begin position="58"/>
        <end position="86"/>
    </location>
</feature>
<feature type="transmembrane region" description="Helical" evidence="1">
    <location>
        <begin position="93"/>
        <end position="112"/>
    </location>
</feature>
<feature type="transmembrane region" description="Helical" evidence="1">
    <location>
        <begin position="365"/>
        <end position="385"/>
    </location>
</feature>
<keyword evidence="5" id="KW-1185">Reference proteome</keyword>
<dbReference type="GO" id="GO:0016020">
    <property type="term" value="C:membrane"/>
    <property type="evidence" value="ECO:0007669"/>
    <property type="project" value="TreeGrafter"/>
</dbReference>
<dbReference type="AlphaFoldDB" id="A0A844B8F3"/>
<dbReference type="EMBL" id="WJBU01000005">
    <property type="protein sequence ID" value="MRD46801.1"/>
    <property type="molecule type" value="Genomic_DNA"/>
</dbReference>
<keyword evidence="1" id="KW-1133">Transmembrane helix</keyword>
<dbReference type="Pfam" id="PF19040">
    <property type="entry name" value="SGNH"/>
    <property type="match status" value="1"/>
</dbReference>
<dbReference type="GO" id="GO:0016747">
    <property type="term" value="F:acyltransferase activity, transferring groups other than amino-acyl groups"/>
    <property type="evidence" value="ECO:0007669"/>
    <property type="project" value="InterPro"/>
</dbReference>
<keyword evidence="4" id="KW-0808">Transferase</keyword>
<keyword evidence="4" id="KW-0012">Acyltransferase</keyword>
<dbReference type="PANTHER" id="PTHR23028">
    <property type="entry name" value="ACETYLTRANSFERASE"/>
    <property type="match status" value="1"/>
</dbReference>
<proteinExistence type="predicted"/>
<feature type="transmembrane region" description="Helical" evidence="1">
    <location>
        <begin position="328"/>
        <end position="345"/>
    </location>
</feature>
<comment type="caution">
    <text evidence="4">The sequence shown here is derived from an EMBL/GenBank/DDBJ whole genome shotgun (WGS) entry which is preliminary data.</text>
</comment>
<dbReference type="OrthoDB" id="9814807at2"/>
<gene>
    <name evidence="4" type="ORF">GHT07_05910</name>
</gene>
<evidence type="ECO:0000259" key="2">
    <source>
        <dbReference type="Pfam" id="PF01757"/>
    </source>
</evidence>
<evidence type="ECO:0000313" key="4">
    <source>
        <dbReference type="EMBL" id="MRD46801.1"/>
    </source>
</evidence>
<keyword evidence="1" id="KW-0812">Transmembrane</keyword>
<dbReference type="GO" id="GO:0009103">
    <property type="term" value="P:lipopolysaccharide biosynthetic process"/>
    <property type="evidence" value="ECO:0007669"/>
    <property type="project" value="TreeGrafter"/>
</dbReference>
<feature type="domain" description="SGNH" evidence="3">
    <location>
        <begin position="427"/>
        <end position="633"/>
    </location>
</feature>
<dbReference type="InterPro" id="IPR050879">
    <property type="entry name" value="Acyltransferase_3"/>
</dbReference>
<dbReference type="PANTHER" id="PTHR23028:SF53">
    <property type="entry name" value="ACYL_TRANSF_3 DOMAIN-CONTAINING PROTEIN"/>
    <property type="match status" value="1"/>
</dbReference>
<evidence type="ECO:0000259" key="3">
    <source>
        <dbReference type="Pfam" id="PF19040"/>
    </source>
</evidence>